<keyword evidence="2" id="KW-1185">Reference proteome</keyword>
<gene>
    <name evidence="1" type="ORF">EV193_11185</name>
</gene>
<evidence type="ECO:0000313" key="2">
    <source>
        <dbReference type="Proteomes" id="UP000294257"/>
    </source>
</evidence>
<name>A0A4Q7KFP3_9PSEU</name>
<comment type="caution">
    <text evidence="1">The sequence shown here is derived from an EMBL/GenBank/DDBJ whole genome shotgun (WGS) entry which is preliminary data.</text>
</comment>
<organism evidence="1 2">
    <name type="scientific">Herbihabitans rhizosphaerae</name>
    <dbReference type="NCBI Taxonomy" id="1872711"/>
    <lineage>
        <taxon>Bacteria</taxon>
        <taxon>Bacillati</taxon>
        <taxon>Actinomycetota</taxon>
        <taxon>Actinomycetes</taxon>
        <taxon>Pseudonocardiales</taxon>
        <taxon>Pseudonocardiaceae</taxon>
        <taxon>Herbihabitans</taxon>
    </lineage>
</organism>
<sequence>MSNADYISLSHWILWGVKQVCGCNPAEWIAKQVTGDWERVAKAGDALVKLADFNEAYANNITIASDAMLKQWDGNAADAANRYFDNLATTLVRQKSALKQTAAEFRNLAYSVWGLAKTITGLLEDLADWIGVWVCTKLAELVPNPFTKIFSAAAAAFALAKAEAAWAKIVAAEKRMLNMVHGGCGTIAGCLGAIGAVKEHRLPGTYDHPGASA</sequence>
<dbReference type="AlphaFoldDB" id="A0A4Q7KFP3"/>
<proteinExistence type="predicted"/>
<accession>A0A4Q7KFP3</accession>
<protein>
    <recommendedName>
        <fullName evidence="3">Type VII secretion system (Wss) protein ESAT-6</fullName>
    </recommendedName>
</protein>
<evidence type="ECO:0008006" key="3">
    <source>
        <dbReference type="Google" id="ProtNLM"/>
    </source>
</evidence>
<dbReference type="EMBL" id="SGWQ01000011">
    <property type="protein sequence ID" value="RZS32702.1"/>
    <property type="molecule type" value="Genomic_DNA"/>
</dbReference>
<evidence type="ECO:0000313" key="1">
    <source>
        <dbReference type="EMBL" id="RZS32702.1"/>
    </source>
</evidence>
<dbReference type="Proteomes" id="UP000294257">
    <property type="component" value="Unassembled WGS sequence"/>
</dbReference>
<reference evidence="1 2" key="1">
    <citation type="submission" date="2019-02" db="EMBL/GenBank/DDBJ databases">
        <title>Genomic Encyclopedia of Type Strains, Phase IV (KMG-IV): sequencing the most valuable type-strain genomes for metagenomic binning, comparative biology and taxonomic classification.</title>
        <authorList>
            <person name="Goeker M."/>
        </authorList>
    </citation>
    <scope>NUCLEOTIDE SEQUENCE [LARGE SCALE GENOMIC DNA]</scope>
    <source>
        <strain evidence="1 2">DSM 101727</strain>
    </source>
</reference>